<reference evidence="2" key="3">
    <citation type="journal article" date="2017" name="Nature">
        <title>Genome sequence of the progenitor of the wheat D genome Aegilops tauschii.</title>
        <authorList>
            <person name="Luo M.C."/>
            <person name="Gu Y.Q."/>
            <person name="Puiu D."/>
            <person name="Wang H."/>
            <person name="Twardziok S.O."/>
            <person name="Deal K.R."/>
            <person name="Huo N."/>
            <person name="Zhu T."/>
            <person name="Wang L."/>
            <person name="Wang Y."/>
            <person name="McGuire P.E."/>
            <person name="Liu S."/>
            <person name="Long H."/>
            <person name="Ramasamy R.K."/>
            <person name="Rodriguez J.C."/>
            <person name="Van S.L."/>
            <person name="Yuan L."/>
            <person name="Wang Z."/>
            <person name="Xia Z."/>
            <person name="Xiao L."/>
            <person name="Anderson O.D."/>
            <person name="Ouyang S."/>
            <person name="Liang Y."/>
            <person name="Zimin A.V."/>
            <person name="Pertea G."/>
            <person name="Qi P."/>
            <person name="Bennetzen J.L."/>
            <person name="Dai X."/>
            <person name="Dawson M.W."/>
            <person name="Muller H.G."/>
            <person name="Kugler K."/>
            <person name="Rivarola-Duarte L."/>
            <person name="Spannagl M."/>
            <person name="Mayer K.F.X."/>
            <person name="Lu F.H."/>
            <person name="Bevan M.W."/>
            <person name="Leroy P."/>
            <person name="Li P."/>
            <person name="You F.M."/>
            <person name="Sun Q."/>
            <person name="Liu Z."/>
            <person name="Lyons E."/>
            <person name="Wicker T."/>
            <person name="Salzberg S.L."/>
            <person name="Devos K.M."/>
            <person name="Dvorak J."/>
        </authorList>
    </citation>
    <scope>NUCLEOTIDE SEQUENCE [LARGE SCALE GENOMIC DNA]</scope>
    <source>
        <strain evidence="2">cv. AL8/78</strain>
    </source>
</reference>
<reference evidence="3" key="2">
    <citation type="journal article" date="2017" name="Nat. Plants">
        <title>The Aegilops tauschii genome reveals multiple impacts of transposons.</title>
        <authorList>
            <person name="Zhao G."/>
            <person name="Zou C."/>
            <person name="Li K."/>
            <person name="Wang K."/>
            <person name="Li T."/>
            <person name="Gao L."/>
            <person name="Zhang X."/>
            <person name="Wang H."/>
            <person name="Yang Z."/>
            <person name="Liu X."/>
            <person name="Jiang W."/>
            <person name="Mao L."/>
            <person name="Kong X."/>
            <person name="Jiao Y."/>
            <person name="Jia J."/>
        </authorList>
    </citation>
    <scope>NUCLEOTIDE SEQUENCE [LARGE SCALE GENOMIC DNA]</scope>
    <source>
        <strain evidence="3">cv. AL8/78</strain>
    </source>
</reference>
<keyword evidence="1" id="KW-1133">Transmembrane helix</keyword>
<keyword evidence="3" id="KW-1185">Reference proteome</keyword>
<proteinExistence type="predicted"/>
<evidence type="ECO:0000313" key="2">
    <source>
        <dbReference type="EnsemblPlants" id="AET2Gv20425400.4"/>
    </source>
</evidence>
<reference evidence="3" key="1">
    <citation type="journal article" date="2014" name="Science">
        <title>Ancient hybridizations among the ancestral genomes of bread wheat.</title>
        <authorList>
            <consortium name="International Wheat Genome Sequencing Consortium,"/>
            <person name="Marcussen T."/>
            <person name="Sandve S.R."/>
            <person name="Heier L."/>
            <person name="Spannagl M."/>
            <person name="Pfeifer M."/>
            <person name="Jakobsen K.S."/>
            <person name="Wulff B.B."/>
            <person name="Steuernagel B."/>
            <person name="Mayer K.F."/>
            <person name="Olsen O.A."/>
        </authorList>
    </citation>
    <scope>NUCLEOTIDE SEQUENCE [LARGE SCALE GENOMIC DNA]</scope>
    <source>
        <strain evidence="3">cv. AL8/78</strain>
    </source>
</reference>
<dbReference type="EnsemblPlants" id="AET2Gv20425400.4">
    <property type="protein sequence ID" value="AET2Gv20425400.4"/>
    <property type="gene ID" value="AET2Gv20425400"/>
</dbReference>
<evidence type="ECO:0000313" key="3">
    <source>
        <dbReference type="Proteomes" id="UP000015105"/>
    </source>
</evidence>
<name>A0A453B9Z1_AEGTS</name>
<keyword evidence="1" id="KW-0472">Membrane</keyword>
<feature type="transmembrane region" description="Helical" evidence="1">
    <location>
        <begin position="15"/>
        <end position="36"/>
    </location>
</feature>
<dbReference type="Gramene" id="AET2Gv20425400.4">
    <property type="protein sequence ID" value="AET2Gv20425400.4"/>
    <property type="gene ID" value="AET2Gv20425400"/>
</dbReference>
<accession>A0A453B9Z1</accession>
<sequence>MFYASIVVVPGDMPIWAFVVVFFVWVLDCLSALSGIPRIYSLRPIKQECFKHQCSVKNTLILWDKGST</sequence>
<protein>
    <submittedName>
        <fullName evidence="2">Uncharacterized protein</fullName>
    </submittedName>
</protein>
<dbReference type="AlphaFoldDB" id="A0A453B9Z1"/>
<evidence type="ECO:0000256" key="1">
    <source>
        <dbReference type="SAM" id="Phobius"/>
    </source>
</evidence>
<organism evidence="2 3">
    <name type="scientific">Aegilops tauschii subsp. strangulata</name>
    <name type="common">Goatgrass</name>
    <dbReference type="NCBI Taxonomy" id="200361"/>
    <lineage>
        <taxon>Eukaryota</taxon>
        <taxon>Viridiplantae</taxon>
        <taxon>Streptophyta</taxon>
        <taxon>Embryophyta</taxon>
        <taxon>Tracheophyta</taxon>
        <taxon>Spermatophyta</taxon>
        <taxon>Magnoliopsida</taxon>
        <taxon>Liliopsida</taxon>
        <taxon>Poales</taxon>
        <taxon>Poaceae</taxon>
        <taxon>BOP clade</taxon>
        <taxon>Pooideae</taxon>
        <taxon>Triticodae</taxon>
        <taxon>Triticeae</taxon>
        <taxon>Triticinae</taxon>
        <taxon>Aegilops</taxon>
    </lineage>
</organism>
<keyword evidence="1" id="KW-0812">Transmembrane</keyword>
<reference evidence="2" key="4">
    <citation type="submission" date="2019-03" db="UniProtKB">
        <authorList>
            <consortium name="EnsemblPlants"/>
        </authorList>
    </citation>
    <scope>IDENTIFICATION</scope>
</reference>
<dbReference type="Proteomes" id="UP000015105">
    <property type="component" value="Chromosome 2D"/>
</dbReference>
<reference evidence="2" key="5">
    <citation type="journal article" date="2021" name="G3 (Bethesda)">
        <title>Aegilops tauschii genome assembly Aet v5.0 features greater sequence contiguity and improved annotation.</title>
        <authorList>
            <person name="Wang L."/>
            <person name="Zhu T."/>
            <person name="Rodriguez J.C."/>
            <person name="Deal K.R."/>
            <person name="Dubcovsky J."/>
            <person name="McGuire P.E."/>
            <person name="Lux T."/>
            <person name="Spannagl M."/>
            <person name="Mayer K.F.X."/>
            <person name="Baldrich P."/>
            <person name="Meyers B.C."/>
            <person name="Huo N."/>
            <person name="Gu Y.Q."/>
            <person name="Zhou H."/>
            <person name="Devos K.M."/>
            <person name="Bennetzen J.L."/>
            <person name="Unver T."/>
            <person name="Budak H."/>
            <person name="Gulick P.J."/>
            <person name="Galiba G."/>
            <person name="Kalapos B."/>
            <person name="Nelson D.R."/>
            <person name="Li P."/>
            <person name="You F.M."/>
            <person name="Luo M.C."/>
            <person name="Dvorak J."/>
        </authorList>
    </citation>
    <scope>NUCLEOTIDE SEQUENCE [LARGE SCALE GENOMIC DNA]</scope>
    <source>
        <strain evidence="2">cv. AL8/78</strain>
    </source>
</reference>